<name>F0X2X0_9STRA</name>
<dbReference type="AlphaFoldDB" id="F0X2X0"/>
<reference evidence="2" key="1">
    <citation type="journal article" date="2011" name="PLoS Biol.">
        <title>Gene gain and loss during evolution of obligate parasitism in the white rust pathogen of Arabidopsis thaliana.</title>
        <authorList>
            <person name="Kemen E."/>
            <person name="Gardiner A."/>
            <person name="Schultz-Larsen T."/>
            <person name="Kemen A.C."/>
            <person name="Balmuth A.L."/>
            <person name="Robert-Seilaniantz A."/>
            <person name="Bailey K."/>
            <person name="Holub E."/>
            <person name="Studholme D.J."/>
            <person name="Maclean D."/>
            <person name="Jones J.D."/>
        </authorList>
    </citation>
    <scope>NUCLEOTIDE SEQUENCE</scope>
</reference>
<dbReference type="HOGENOM" id="CLU_1296415_0_0_1"/>
<proteinExistence type="predicted"/>
<feature type="domain" description="Reverse transcriptase" evidence="1">
    <location>
        <begin position="6"/>
        <end position="184"/>
    </location>
</feature>
<organism evidence="2">
    <name type="scientific">Albugo laibachii Nc14</name>
    <dbReference type="NCBI Taxonomy" id="890382"/>
    <lineage>
        <taxon>Eukaryota</taxon>
        <taxon>Sar</taxon>
        <taxon>Stramenopiles</taxon>
        <taxon>Oomycota</taxon>
        <taxon>Peronosporomycetes</taxon>
        <taxon>Albuginales</taxon>
        <taxon>Albuginaceae</taxon>
        <taxon>Albugo</taxon>
    </lineage>
</organism>
<evidence type="ECO:0000313" key="2">
    <source>
        <dbReference type="EMBL" id="CCA28311.1"/>
    </source>
</evidence>
<dbReference type="PANTHER" id="PTHR19446">
    <property type="entry name" value="REVERSE TRANSCRIPTASES"/>
    <property type="match status" value="1"/>
</dbReference>
<dbReference type="InterPro" id="IPR000477">
    <property type="entry name" value="RT_dom"/>
</dbReference>
<sequence length="213" mass="23840">MLPKLIPEDQKAFLRERFIHHHIRYMSDLQYSITHRREEAYATFLEKAYDRVDWSYMFAVLSEMNGGASLIQWTKLLYTSTNVSLLLNGNAFTKDHSFSGCEKGDPLSALLFLMTIEPLGNLLRRNEGPGICITSTDTATSLFFADDSTLLSSSLGGVEAQLDVVQHYCEGSGAKLNLSKSTLLSLNRHHICKPFALVKVLSGAIRSDTWGFL</sequence>
<accession>F0X2X0</accession>
<reference evidence="2" key="2">
    <citation type="submission" date="2011-02" db="EMBL/GenBank/DDBJ databases">
        <authorList>
            <person name="MacLean D."/>
        </authorList>
    </citation>
    <scope>NUCLEOTIDE SEQUENCE</scope>
</reference>
<evidence type="ECO:0000259" key="1">
    <source>
        <dbReference type="Pfam" id="PF00078"/>
    </source>
</evidence>
<dbReference type="Pfam" id="PF00078">
    <property type="entry name" value="RVT_1"/>
    <property type="match status" value="1"/>
</dbReference>
<protein>
    <submittedName>
        <fullName evidence="2">OSJNBa0024J22.19 putative</fullName>
    </submittedName>
</protein>
<gene>
    <name evidence="2" type="primary">AlNc14C2167G13171</name>
    <name evidence="2" type="ORF">ALNC14_144550</name>
</gene>
<dbReference type="EMBL" id="FR825377">
    <property type="protein sequence ID" value="CCA28311.1"/>
    <property type="molecule type" value="Genomic_DNA"/>
</dbReference>